<reference evidence="6" key="1">
    <citation type="submission" date="2017-02" db="UniProtKB">
        <authorList>
            <consortium name="WormBaseParasite"/>
        </authorList>
    </citation>
    <scope>IDENTIFICATION</scope>
</reference>
<reference evidence="4 5" key="2">
    <citation type="submission" date="2018-11" db="EMBL/GenBank/DDBJ databases">
        <authorList>
            <consortium name="Pathogen Informatics"/>
        </authorList>
    </citation>
    <scope>NUCLEOTIDE SEQUENCE [LARGE SCALE GENOMIC DNA]</scope>
    <source>
        <strain evidence="4 5">MHpl1</strain>
    </source>
</reference>
<dbReference type="InterPro" id="IPR001878">
    <property type="entry name" value="Znf_CCHC"/>
</dbReference>
<dbReference type="Proteomes" id="UP000268014">
    <property type="component" value="Unassembled WGS sequence"/>
</dbReference>
<keyword evidence="1" id="KW-0479">Metal-binding</keyword>
<keyword evidence="1" id="KW-0863">Zinc-finger</keyword>
<evidence type="ECO:0000256" key="1">
    <source>
        <dbReference type="PROSITE-ProRule" id="PRU00047"/>
    </source>
</evidence>
<dbReference type="SUPFAM" id="SSF57756">
    <property type="entry name" value="Retrovirus zinc finger-like domains"/>
    <property type="match status" value="1"/>
</dbReference>
<dbReference type="Gene3D" id="4.10.60.10">
    <property type="entry name" value="Zinc finger, CCHC-type"/>
    <property type="match status" value="1"/>
</dbReference>
<accession>A0A0N4X700</accession>
<evidence type="ECO:0000313" key="6">
    <source>
        <dbReference type="WBParaSite" id="HPLM_0002014201-mRNA-1"/>
    </source>
</evidence>
<feature type="compositionally biased region" description="Polar residues" evidence="2">
    <location>
        <begin position="54"/>
        <end position="65"/>
    </location>
</feature>
<sequence length="147" mass="16532">MSALDRASPDRAYDEIKQLALGIEQSKAMFGRKGSLPLLWKSRHSTYAYRTEDVPQNSARDNTSGVEKRWQESRPSLPSVEGQGRGKEEEAGKKCFNCARQGHFDRDCPRKPVKVQSLRKEKLGKTAVNANFVSHIIRKVRCGGVKT</sequence>
<dbReference type="WBParaSite" id="HPLM_0002014201-mRNA-1">
    <property type="protein sequence ID" value="HPLM_0002014201-mRNA-1"/>
    <property type="gene ID" value="HPLM_0002014201"/>
</dbReference>
<gene>
    <name evidence="4" type="ORF">HPLM_LOCUS20134</name>
</gene>
<dbReference type="GO" id="GO:0003676">
    <property type="term" value="F:nucleic acid binding"/>
    <property type="evidence" value="ECO:0007669"/>
    <property type="project" value="InterPro"/>
</dbReference>
<dbReference type="GO" id="GO:0008270">
    <property type="term" value="F:zinc ion binding"/>
    <property type="evidence" value="ECO:0007669"/>
    <property type="project" value="UniProtKB-KW"/>
</dbReference>
<protein>
    <submittedName>
        <fullName evidence="6">CCHC-type domain-containing protein</fullName>
    </submittedName>
</protein>
<dbReference type="Pfam" id="PF00098">
    <property type="entry name" value="zf-CCHC"/>
    <property type="match status" value="1"/>
</dbReference>
<dbReference type="STRING" id="6290.A0A0N4X700"/>
<dbReference type="AlphaFoldDB" id="A0A0N4X700"/>
<evidence type="ECO:0000259" key="3">
    <source>
        <dbReference type="PROSITE" id="PS50158"/>
    </source>
</evidence>
<evidence type="ECO:0000256" key="2">
    <source>
        <dbReference type="SAM" id="MobiDB-lite"/>
    </source>
</evidence>
<feature type="domain" description="CCHC-type" evidence="3">
    <location>
        <begin position="94"/>
        <end position="110"/>
    </location>
</feature>
<proteinExistence type="predicted"/>
<dbReference type="PROSITE" id="PS50158">
    <property type="entry name" value="ZF_CCHC"/>
    <property type="match status" value="1"/>
</dbReference>
<evidence type="ECO:0000313" key="5">
    <source>
        <dbReference type="Proteomes" id="UP000268014"/>
    </source>
</evidence>
<dbReference type="GO" id="GO:0019899">
    <property type="term" value="F:enzyme binding"/>
    <property type="evidence" value="ECO:0007669"/>
    <property type="project" value="UniProtKB-ARBA"/>
</dbReference>
<dbReference type="GO" id="GO:0005737">
    <property type="term" value="C:cytoplasm"/>
    <property type="evidence" value="ECO:0007669"/>
    <property type="project" value="UniProtKB-ARBA"/>
</dbReference>
<keyword evidence="5" id="KW-1185">Reference proteome</keyword>
<organism evidence="6">
    <name type="scientific">Haemonchus placei</name>
    <name type="common">Barber's pole worm</name>
    <dbReference type="NCBI Taxonomy" id="6290"/>
    <lineage>
        <taxon>Eukaryota</taxon>
        <taxon>Metazoa</taxon>
        <taxon>Ecdysozoa</taxon>
        <taxon>Nematoda</taxon>
        <taxon>Chromadorea</taxon>
        <taxon>Rhabditida</taxon>
        <taxon>Rhabditina</taxon>
        <taxon>Rhabditomorpha</taxon>
        <taxon>Strongyloidea</taxon>
        <taxon>Trichostrongylidae</taxon>
        <taxon>Haemonchus</taxon>
    </lineage>
</organism>
<dbReference type="EMBL" id="UZAF01021888">
    <property type="protein sequence ID" value="VDO81683.1"/>
    <property type="molecule type" value="Genomic_DNA"/>
</dbReference>
<name>A0A0N4X700_HAEPC</name>
<keyword evidence="1" id="KW-0862">Zinc</keyword>
<dbReference type="InterPro" id="IPR036875">
    <property type="entry name" value="Znf_CCHC_sf"/>
</dbReference>
<evidence type="ECO:0000313" key="4">
    <source>
        <dbReference type="EMBL" id="VDO81683.1"/>
    </source>
</evidence>
<feature type="region of interest" description="Disordered" evidence="2">
    <location>
        <begin position="51"/>
        <end position="91"/>
    </location>
</feature>